<dbReference type="PANTHER" id="PTHR20961:SF124">
    <property type="entry name" value="GLYCOSYLTRANSFERASE"/>
    <property type="match status" value="1"/>
</dbReference>
<feature type="region of interest" description="Disordered" evidence="1">
    <location>
        <begin position="292"/>
        <end position="311"/>
    </location>
</feature>
<dbReference type="InterPro" id="IPR007657">
    <property type="entry name" value="Glycosyltransferase_61"/>
</dbReference>
<reference evidence="3" key="1">
    <citation type="submission" date="2021-05" db="EMBL/GenBank/DDBJ databases">
        <title>The genome of the haptophyte Pavlova lutheri (Diacronema luteri, Pavlovales) - a model for lipid biosynthesis in eukaryotic algae.</title>
        <authorList>
            <person name="Hulatt C.J."/>
            <person name="Posewitz M.C."/>
        </authorList>
    </citation>
    <scope>NUCLEOTIDE SEQUENCE</scope>
    <source>
        <strain evidence="3">NIVA-4/92</strain>
    </source>
</reference>
<dbReference type="PANTHER" id="PTHR20961">
    <property type="entry name" value="GLYCOSYLTRANSFERASE"/>
    <property type="match status" value="1"/>
</dbReference>
<comment type="caution">
    <text evidence="3">The sequence shown here is derived from an EMBL/GenBank/DDBJ whole genome shotgun (WGS) entry which is preliminary data.</text>
</comment>
<dbReference type="GO" id="GO:0016757">
    <property type="term" value="F:glycosyltransferase activity"/>
    <property type="evidence" value="ECO:0007669"/>
    <property type="project" value="InterPro"/>
</dbReference>
<evidence type="ECO:0000256" key="2">
    <source>
        <dbReference type="SAM" id="SignalP"/>
    </source>
</evidence>
<name>A0A8J6C9R6_DIALT</name>
<evidence type="ECO:0008006" key="5">
    <source>
        <dbReference type="Google" id="ProtNLM"/>
    </source>
</evidence>
<dbReference type="EMBL" id="JAGTXO010000038">
    <property type="protein sequence ID" value="KAG8459683.1"/>
    <property type="molecule type" value="Genomic_DNA"/>
</dbReference>
<dbReference type="OrthoDB" id="2953264at2759"/>
<evidence type="ECO:0000313" key="3">
    <source>
        <dbReference type="EMBL" id="KAG8459683.1"/>
    </source>
</evidence>
<gene>
    <name evidence="3" type="ORF">KFE25_003135</name>
</gene>
<organism evidence="3 4">
    <name type="scientific">Diacronema lutheri</name>
    <name type="common">Unicellular marine alga</name>
    <name type="synonym">Monochrysis lutheri</name>
    <dbReference type="NCBI Taxonomy" id="2081491"/>
    <lineage>
        <taxon>Eukaryota</taxon>
        <taxon>Haptista</taxon>
        <taxon>Haptophyta</taxon>
        <taxon>Pavlovophyceae</taxon>
        <taxon>Pavlovales</taxon>
        <taxon>Pavlovaceae</taxon>
        <taxon>Diacronema</taxon>
    </lineage>
</organism>
<proteinExistence type="predicted"/>
<evidence type="ECO:0000313" key="4">
    <source>
        <dbReference type="Proteomes" id="UP000751190"/>
    </source>
</evidence>
<dbReference type="AlphaFoldDB" id="A0A8J6C9R6"/>
<feature type="compositionally biased region" description="Low complexity" evidence="1">
    <location>
        <begin position="296"/>
        <end position="311"/>
    </location>
</feature>
<feature type="signal peptide" evidence="2">
    <location>
        <begin position="1"/>
        <end position="22"/>
    </location>
</feature>
<keyword evidence="4" id="KW-1185">Reference proteome</keyword>
<sequence>MPERWGRHAACAGGVLVCAVCALLPPAARHVGVCMLGRATEPSSQSTVRLLGGLAGLAAIEPLLVVDGRADSFALHAPVGAQVGLLEMLAADAVGAHIHALRARDAAGAPRAAERPPDWLLRVARQRTCRWALDSPAPALFSRLDGLTLIAHDTAIAVAHYFHVVEHLLSLWALRATFFPGVRATRLVLVGKTRDLDVSPASPKGRFMRTLVRALFPNATIVPPSEWATTARRSSLLLEQAAVSSRMTCQRHAASAALNKMLAAHAASIRAHAPSFRDALLAGLGVELPPKRALTRPGARGAGEAPGSPARRAVQGRPLIVGLVDRGASSRRLAPDFKARLLAALRADARFEAAALRFQDLHGVRAQAEAAARLDVMIGCHGNGLTHALLMRPPAVLVELFPANINHADYQLHAEVAGHRHFGWSDRDGLLTRSPYVAECAQAYGVYAHYRHKSDRSVFRGAGGNATIDAILDLTARVALARDDEWRALVAPAGACARDGRM</sequence>
<protein>
    <recommendedName>
        <fullName evidence="5">Glycosyltransferase family 61 protein</fullName>
    </recommendedName>
</protein>
<dbReference type="Proteomes" id="UP000751190">
    <property type="component" value="Unassembled WGS sequence"/>
</dbReference>
<keyword evidence="2" id="KW-0732">Signal</keyword>
<evidence type="ECO:0000256" key="1">
    <source>
        <dbReference type="SAM" id="MobiDB-lite"/>
    </source>
</evidence>
<feature type="chain" id="PRO_5035252738" description="Glycosyltransferase family 61 protein" evidence="2">
    <location>
        <begin position="23"/>
        <end position="502"/>
    </location>
</feature>
<accession>A0A8J6C9R6</accession>